<evidence type="ECO:0000256" key="14">
    <source>
        <dbReference type="ARBA" id="ARBA00024013"/>
    </source>
</evidence>
<organism evidence="17 18">
    <name type="scientific">Rhodofomes roseus</name>
    <dbReference type="NCBI Taxonomy" id="34475"/>
    <lineage>
        <taxon>Eukaryota</taxon>
        <taxon>Fungi</taxon>
        <taxon>Dikarya</taxon>
        <taxon>Basidiomycota</taxon>
        <taxon>Agaricomycotina</taxon>
        <taxon>Agaricomycetes</taxon>
        <taxon>Polyporales</taxon>
        <taxon>Rhodofomes</taxon>
    </lineage>
</organism>
<keyword evidence="8" id="KW-0378">Hydrolase</keyword>
<evidence type="ECO:0000256" key="12">
    <source>
        <dbReference type="ARBA" id="ARBA00022989"/>
    </source>
</evidence>
<dbReference type="GO" id="GO:0016020">
    <property type="term" value="C:membrane"/>
    <property type="evidence" value="ECO:0007669"/>
    <property type="project" value="UniProtKB-SubCell"/>
</dbReference>
<dbReference type="AlphaFoldDB" id="A0A4Y9YFL1"/>
<keyword evidence="9" id="KW-1002">Plastid outer membrane</keyword>
<dbReference type="InterPro" id="IPR027417">
    <property type="entry name" value="P-loop_NTPase"/>
</dbReference>
<evidence type="ECO:0000256" key="2">
    <source>
        <dbReference type="ARBA" id="ARBA00004167"/>
    </source>
</evidence>
<dbReference type="Pfam" id="PF01926">
    <property type="entry name" value="MMR_HSR1"/>
    <property type="match status" value="1"/>
</dbReference>
<dbReference type="GO" id="GO:0016787">
    <property type="term" value="F:hydrolase activity"/>
    <property type="evidence" value="ECO:0007669"/>
    <property type="project" value="UniProtKB-KW"/>
</dbReference>
<proteinExistence type="predicted"/>
<dbReference type="GO" id="GO:0046872">
    <property type="term" value="F:metal ion binding"/>
    <property type="evidence" value="ECO:0007669"/>
    <property type="project" value="UniProtKB-KW"/>
</dbReference>
<evidence type="ECO:0000256" key="15">
    <source>
        <dbReference type="SAM" id="Coils"/>
    </source>
</evidence>
<keyword evidence="11" id="KW-0653">Protein transport</keyword>
<keyword evidence="12" id="KW-1133">Transmembrane helix</keyword>
<dbReference type="InterPro" id="IPR006073">
    <property type="entry name" value="GTP-bd"/>
</dbReference>
<dbReference type="PANTHER" id="PTHR10903">
    <property type="entry name" value="GTPASE, IMAP FAMILY MEMBER-RELATED"/>
    <property type="match status" value="1"/>
</dbReference>
<dbReference type="Gene3D" id="3.40.50.300">
    <property type="entry name" value="P-loop containing nucleotide triphosphate hydrolases"/>
    <property type="match status" value="1"/>
</dbReference>
<feature type="coiled-coil region" evidence="15">
    <location>
        <begin position="219"/>
        <end position="275"/>
    </location>
</feature>
<sequence>MAYHNCEKLKLIAVTGPTGAGKSTFINNVCGSNLEVGRGLRSCTKDIDVAYRMMGDTKVVLIDTPGFDDTTKSQADVLEDIGQFLKKTYEDGVKVSGVIYMHRISDRRVGGIARENFRLFTKICGPDALRNVFIVTTMWNEVAEAVGRAREEELVTKPIFYQSAVKRGARMVRCHNNADSARSIALALIEHAARRLQMQYELVDERKQVPETEAGSDLSELLKEQETRHQREMQALRDEMAEAHRTETPQLRQELKRINDELQRIQRELKKLQGESSIRRFLRVGFRVAGGYRVLLCWKVYGMLKSE</sequence>
<keyword evidence="4" id="KW-0150">Chloroplast</keyword>
<evidence type="ECO:0000256" key="5">
    <source>
        <dbReference type="ARBA" id="ARBA00022640"/>
    </source>
</evidence>
<keyword evidence="5" id="KW-0934">Plastid</keyword>
<keyword evidence="10" id="KW-0460">Magnesium</keyword>
<feature type="domain" description="G" evidence="16">
    <location>
        <begin position="12"/>
        <end position="75"/>
    </location>
</feature>
<reference evidence="17 18" key="1">
    <citation type="submission" date="2019-01" db="EMBL/GenBank/DDBJ databases">
        <title>Genome sequencing of the rare red list fungi Fomitopsis rosea.</title>
        <authorList>
            <person name="Buettner E."/>
            <person name="Kellner H."/>
        </authorList>
    </citation>
    <scope>NUCLEOTIDE SEQUENCE [LARGE SCALE GENOMIC DNA]</scope>
    <source>
        <strain evidence="17 18">DSM 105464</strain>
    </source>
</reference>
<evidence type="ECO:0000256" key="3">
    <source>
        <dbReference type="ARBA" id="ARBA00022448"/>
    </source>
</evidence>
<dbReference type="GO" id="GO:0005525">
    <property type="term" value="F:GTP binding"/>
    <property type="evidence" value="ECO:0007669"/>
    <property type="project" value="InterPro"/>
</dbReference>
<dbReference type="InterPro" id="IPR045058">
    <property type="entry name" value="GIMA/IAN/Toc"/>
</dbReference>
<evidence type="ECO:0000256" key="1">
    <source>
        <dbReference type="ARBA" id="ARBA00001946"/>
    </source>
</evidence>
<comment type="subcellular location">
    <subcellularLocation>
        <location evidence="2">Membrane</location>
        <topology evidence="2">Single-pass membrane protein</topology>
    </subcellularLocation>
    <subcellularLocation>
        <location evidence="14">Plastid</location>
        <location evidence="14">Chloroplast outer membrane</location>
    </subcellularLocation>
</comment>
<dbReference type="Proteomes" id="UP000298390">
    <property type="component" value="Unassembled WGS sequence"/>
</dbReference>
<accession>A0A4Y9YFL1</accession>
<dbReference type="GO" id="GO:0015031">
    <property type="term" value="P:protein transport"/>
    <property type="evidence" value="ECO:0007669"/>
    <property type="project" value="UniProtKB-KW"/>
</dbReference>
<evidence type="ECO:0000313" key="17">
    <source>
        <dbReference type="EMBL" id="TFY60638.1"/>
    </source>
</evidence>
<evidence type="ECO:0000256" key="11">
    <source>
        <dbReference type="ARBA" id="ARBA00022927"/>
    </source>
</evidence>
<evidence type="ECO:0000256" key="6">
    <source>
        <dbReference type="ARBA" id="ARBA00022692"/>
    </source>
</evidence>
<dbReference type="CDD" id="cd00882">
    <property type="entry name" value="Ras_like_GTPase"/>
    <property type="match status" value="1"/>
</dbReference>
<keyword evidence="7" id="KW-0479">Metal-binding</keyword>
<dbReference type="EMBL" id="SEKV01000244">
    <property type="protein sequence ID" value="TFY60638.1"/>
    <property type="molecule type" value="Genomic_DNA"/>
</dbReference>
<protein>
    <recommendedName>
        <fullName evidence="16">G domain-containing protein</fullName>
    </recommendedName>
</protein>
<evidence type="ECO:0000256" key="4">
    <source>
        <dbReference type="ARBA" id="ARBA00022528"/>
    </source>
</evidence>
<evidence type="ECO:0000256" key="7">
    <source>
        <dbReference type="ARBA" id="ARBA00022723"/>
    </source>
</evidence>
<evidence type="ECO:0000256" key="9">
    <source>
        <dbReference type="ARBA" id="ARBA00022805"/>
    </source>
</evidence>
<comment type="caution">
    <text evidence="17">The sequence shown here is derived from an EMBL/GenBank/DDBJ whole genome shotgun (WGS) entry which is preliminary data.</text>
</comment>
<keyword evidence="6" id="KW-0812">Transmembrane</keyword>
<evidence type="ECO:0000256" key="13">
    <source>
        <dbReference type="ARBA" id="ARBA00023136"/>
    </source>
</evidence>
<name>A0A4Y9YFL1_9APHY</name>
<evidence type="ECO:0000256" key="10">
    <source>
        <dbReference type="ARBA" id="ARBA00022842"/>
    </source>
</evidence>
<keyword evidence="3" id="KW-0813">Transport</keyword>
<keyword evidence="15" id="KW-0175">Coiled coil</keyword>
<dbReference type="STRING" id="34475.A0A4Y9YFL1"/>
<evidence type="ECO:0000259" key="16">
    <source>
        <dbReference type="Pfam" id="PF01926"/>
    </source>
</evidence>
<dbReference type="PANTHER" id="PTHR10903:SF135">
    <property type="entry name" value="TRANSLOCASE OF CHLOROPLAST 120, CHLOROPLASTIC-RELATED"/>
    <property type="match status" value="1"/>
</dbReference>
<keyword evidence="13" id="KW-0472">Membrane</keyword>
<evidence type="ECO:0000313" key="18">
    <source>
        <dbReference type="Proteomes" id="UP000298390"/>
    </source>
</evidence>
<evidence type="ECO:0000256" key="8">
    <source>
        <dbReference type="ARBA" id="ARBA00022801"/>
    </source>
</evidence>
<gene>
    <name evidence="17" type="ORF">EVJ58_g5027</name>
</gene>
<dbReference type="SUPFAM" id="SSF52540">
    <property type="entry name" value="P-loop containing nucleoside triphosphate hydrolases"/>
    <property type="match status" value="1"/>
</dbReference>
<comment type="cofactor">
    <cofactor evidence="1">
        <name>Mg(2+)</name>
        <dbReference type="ChEBI" id="CHEBI:18420"/>
    </cofactor>
</comment>